<proteinExistence type="predicted"/>
<name>A0ACC6PHR9_9BACL</name>
<dbReference type="EMBL" id="JBBKAR010000056">
    <property type="protein sequence ID" value="MEJ8306463.1"/>
    <property type="molecule type" value="Genomic_DNA"/>
</dbReference>
<evidence type="ECO:0000313" key="1">
    <source>
        <dbReference type="EMBL" id="MEJ8306463.1"/>
    </source>
</evidence>
<reference evidence="1" key="1">
    <citation type="submission" date="2024-03" db="EMBL/GenBank/DDBJ databases">
        <title>Whole genome sequecning of epiphytes from Marcgravia umbellata leaves.</title>
        <authorList>
            <person name="Kumar G."/>
            <person name="Savka M.A."/>
        </authorList>
    </citation>
    <scope>NUCLEOTIDE SEQUENCE</scope>
    <source>
        <strain evidence="1">RIT_BL5</strain>
    </source>
</reference>
<organism evidence="1 2">
    <name type="scientific">Saccharibacillus sacchari</name>
    <dbReference type="NCBI Taxonomy" id="456493"/>
    <lineage>
        <taxon>Bacteria</taxon>
        <taxon>Bacillati</taxon>
        <taxon>Bacillota</taxon>
        <taxon>Bacilli</taxon>
        <taxon>Bacillales</taxon>
        <taxon>Paenibacillaceae</taxon>
        <taxon>Saccharibacillus</taxon>
    </lineage>
</organism>
<accession>A0ACC6PHR9</accession>
<comment type="caution">
    <text evidence="1">The sequence shown here is derived from an EMBL/GenBank/DDBJ whole genome shotgun (WGS) entry which is preliminary data.</text>
</comment>
<sequence length="682" mass="76684">MIKQNGSWWKDDRIPGLIARKQVDGFLFGHGFEIPPDFRADFAEEGGLLPAVGESRPVRLLHQSGDTLATYEARLEHWRIAVPSGKSSLEIRYDSNKEFKDFLRSAFRITYREVEEWAARFAREQGGDGESKEAGRPTDAEKGSSQTAVDNSSARPASLSENLAGSAERSASSGSRRIPPRGSVEIAAVRNPFDTPDAYLPREERAEYLYVYETDTPFTYRIELRTLGGREVSRTHFHIAETKADYSVEGEKSQDEATEASAANTIPVPQPLPHIPDTEVRMAIAGVSDYIRQRGFSFPDGLVEHFYLSLKTRPFVILAGISGTGKTQLARLFAEALGSTPDNGRFTLIPVRPDWNDPADLIGYKDLSGAFKPGPLTLALKEASRPEHAEYPYFIVLDEMNLARVEHYFSDVLSLMETRRRYVLRENEGVLGMSQVGSIVTQPLLPEASLERVQDRALYGNLAIPGNVYVVGTVNMDETTYPFSKKVLDRAGTIEFNHIDLMRLPQLFAEAQPEAEVLSADRHLLGSDYLQLVDAMENHSKLIERTAEELAQINGILEEIQAHVGFRVRDAVCFYLIYNERFGLMTRAEAFDAQLMQKILPRIQGSRFSVKRVLLHLLRHCLGSEAEKAFDWRELEDSAESVYAGRRSREALSAARYPQSARKIAYMLRRLDEDGFTSYWLG</sequence>
<gene>
    <name evidence="1" type="ORF">WKI47_21360</name>
</gene>
<evidence type="ECO:0000313" key="2">
    <source>
        <dbReference type="Proteomes" id="UP001380953"/>
    </source>
</evidence>
<keyword evidence="2" id="KW-1185">Reference proteome</keyword>
<protein>
    <submittedName>
        <fullName evidence="1">AAA family ATPase</fullName>
    </submittedName>
</protein>
<dbReference type="Proteomes" id="UP001380953">
    <property type="component" value="Unassembled WGS sequence"/>
</dbReference>